<reference evidence="7" key="2">
    <citation type="journal article" date="2021" name="PeerJ">
        <title>Extensive microbial diversity within the chicken gut microbiome revealed by metagenomics and culture.</title>
        <authorList>
            <person name="Gilroy R."/>
            <person name="Ravi A."/>
            <person name="Getino M."/>
            <person name="Pursley I."/>
            <person name="Horton D.L."/>
            <person name="Alikhan N.F."/>
            <person name="Baker D."/>
            <person name="Gharbi K."/>
            <person name="Hall N."/>
            <person name="Watson M."/>
            <person name="Adriaenssens E.M."/>
            <person name="Foster-Nyarko E."/>
            <person name="Jarju S."/>
            <person name="Secka A."/>
            <person name="Antonio M."/>
            <person name="Oren A."/>
            <person name="Chaudhuri R.R."/>
            <person name="La Ragione R."/>
            <person name="Hildebrand F."/>
            <person name="Pallen M.J."/>
        </authorList>
    </citation>
    <scope>NUCLEOTIDE SEQUENCE</scope>
    <source>
        <strain evidence="7">7293</strain>
    </source>
</reference>
<dbReference type="InterPro" id="IPR001851">
    <property type="entry name" value="ABC_transp_permease"/>
</dbReference>
<keyword evidence="2" id="KW-1003">Cell membrane</keyword>
<dbReference type="CDD" id="cd06580">
    <property type="entry name" value="TM_PBP1_transp_TpRbsC_like"/>
    <property type="match status" value="1"/>
</dbReference>
<feature type="transmembrane region" description="Helical" evidence="6">
    <location>
        <begin position="64"/>
        <end position="85"/>
    </location>
</feature>
<keyword evidence="4 6" id="KW-1133">Transmembrane helix</keyword>
<evidence type="ECO:0000313" key="8">
    <source>
        <dbReference type="Proteomes" id="UP000823615"/>
    </source>
</evidence>
<dbReference type="Proteomes" id="UP000823615">
    <property type="component" value="Unassembled WGS sequence"/>
</dbReference>
<evidence type="ECO:0000256" key="4">
    <source>
        <dbReference type="ARBA" id="ARBA00022989"/>
    </source>
</evidence>
<evidence type="ECO:0000313" key="7">
    <source>
        <dbReference type="EMBL" id="MBO8435821.1"/>
    </source>
</evidence>
<dbReference type="EMBL" id="JADIMT010000034">
    <property type="protein sequence ID" value="MBO8435821.1"/>
    <property type="molecule type" value="Genomic_DNA"/>
</dbReference>
<keyword evidence="3 6" id="KW-0812">Transmembrane</keyword>
<feature type="transmembrane region" description="Helical" evidence="6">
    <location>
        <begin position="153"/>
        <end position="170"/>
    </location>
</feature>
<feature type="transmembrane region" description="Helical" evidence="6">
    <location>
        <begin position="38"/>
        <end position="57"/>
    </location>
</feature>
<reference evidence="7" key="1">
    <citation type="submission" date="2020-10" db="EMBL/GenBank/DDBJ databases">
        <authorList>
            <person name="Gilroy R."/>
        </authorList>
    </citation>
    <scope>NUCLEOTIDE SEQUENCE</scope>
    <source>
        <strain evidence="7">7293</strain>
    </source>
</reference>
<dbReference type="GO" id="GO:0005886">
    <property type="term" value="C:plasma membrane"/>
    <property type="evidence" value="ECO:0007669"/>
    <property type="project" value="UniProtKB-SubCell"/>
</dbReference>
<name>A0A9D9DYA0_9SPIO</name>
<organism evidence="7 8">
    <name type="scientific">Candidatus Ornithospirochaeta stercoripullorum</name>
    <dbReference type="NCBI Taxonomy" id="2840899"/>
    <lineage>
        <taxon>Bacteria</taxon>
        <taxon>Pseudomonadati</taxon>
        <taxon>Spirochaetota</taxon>
        <taxon>Spirochaetia</taxon>
        <taxon>Spirochaetales</taxon>
        <taxon>Spirochaetaceae</taxon>
        <taxon>Spirochaetaceae incertae sedis</taxon>
        <taxon>Candidatus Ornithospirochaeta</taxon>
    </lineage>
</organism>
<evidence type="ECO:0000256" key="2">
    <source>
        <dbReference type="ARBA" id="ARBA00022475"/>
    </source>
</evidence>
<evidence type="ECO:0000256" key="5">
    <source>
        <dbReference type="ARBA" id="ARBA00023136"/>
    </source>
</evidence>
<dbReference type="Pfam" id="PF02653">
    <property type="entry name" value="BPD_transp_2"/>
    <property type="match status" value="1"/>
</dbReference>
<proteinExistence type="predicted"/>
<feature type="transmembrane region" description="Helical" evidence="6">
    <location>
        <begin position="12"/>
        <end position="32"/>
    </location>
</feature>
<evidence type="ECO:0000256" key="1">
    <source>
        <dbReference type="ARBA" id="ARBA00004651"/>
    </source>
</evidence>
<protein>
    <submittedName>
        <fullName evidence="7">ABC transporter permease</fullName>
    </submittedName>
</protein>
<accession>A0A9D9DYA0</accession>
<comment type="subcellular location">
    <subcellularLocation>
        <location evidence="1">Cell membrane</location>
        <topology evidence="1">Multi-pass membrane protein</topology>
    </subcellularLocation>
</comment>
<keyword evidence="5 6" id="KW-0472">Membrane</keyword>
<evidence type="ECO:0000256" key="6">
    <source>
        <dbReference type="SAM" id="Phobius"/>
    </source>
</evidence>
<feature type="transmembrane region" description="Helical" evidence="6">
    <location>
        <begin position="200"/>
        <end position="222"/>
    </location>
</feature>
<dbReference type="PANTHER" id="PTHR43370:SF1">
    <property type="entry name" value="GUANOSINE ABC TRANSPORTER PERMEASE PROTEIN NUPQ"/>
    <property type="match status" value="1"/>
</dbReference>
<feature type="transmembrane region" description="Helical" evidence="6">
    <location>
        <begin position="91"/>
        <end position="112"/>
    </location>
</feature>
<evidence type="ECO:0000256" key="3">
    <source>
        <dbReference type="ARBA" id="ARBA00022692"/>
    </source>
</evidence>
<dbReference type="GO" id="GO:0022857">
    <property type="term" value="F:transmembrane transporter activity"/>
    <property type="evidence" value="ECO:0007669"/>
    <property type="project" value="InterPro"/>
</dbReference>
<dbReference type="PANTHER" id="PTHR43370">
    <property type="entry name" value="SUGAR ABC TRANSPORTER INTEGRAL MEMBRANE PROTEIN-RELATED"/>
    <property type="match status" value="1"/>
</dbReference>
<dbReference type="AlphaFoldDB" id="A0A9D9DYA0"/>
<comment type="caution">
    <text evidence="7">The sequence shown here is derived from an EMBL/GenBank/DDBJ whole genome shotgun (WGS) entry which is preliminary data.</text>
</comment>
<feature type="transmembrane region" description="Helical" evidence="6">
    <location>
        <begin position="280"/>
        <end position="296"/>
    </location>
</feature>
<sequence length="316" mass="33803">MSVLEQIFSAEFVAMWLRVATPLLFASLGAVICEKSGVVNLGLEGIMLCSALAGVVGSAYTESLLGGFLCGIATGLILSAVFAYFHLVMKANSVLCGTAINTFASGFTIFILEICTGEKGNSSSLRSFSFGTLDIPLIKDIPVIGEILSGHNVLTYVAFVMVAVIWYMLYKTPLGLRIRAVGENENAINSVGISVNKTRFIAILLCGVLTSIGGMYLSMGYLNMFVRDMVAGRGFISLAANAMGQCSPIGTMCSALIFAFFDGISNILQLLRIPSEFVQMVPYAATIAGLVIYSIQKTESEKRKRRMLGKKVANNA</sequence>
<gene>
    <name evidence="7" type="ORF">IAA97_02425</name>
</gene>